<organism evidence="2 3">
    <name type="scientific">Bartonella taylorii 8TBB</name>
    <dbReference type="NCBI Taxonomy" id="1094560"/>
    <lineage>
        <taxon>Bacteria</taxon>
        <taxon>Pseudomonadati</taxon>
        <taxon>Pseudomonadota</taxon>
        <taxon>Alphaproteobacteria</taxon>
        <taxon>Hyphomicrobiales</taxon>
        <taxon>Bartonellaceae</taxon>
        <taxon>Bartonella</taxon>
    </lineage>
</organism>
<keyword evidence="1" id="KW-0472">Membrane</keyword>
<comment type="caution">
    <text evidence="2">The sequence shown here is derived from an EMBL/GenBank/DDBJ whole genome shotgun (WGS) entry which is preliminary data.</text>
</comment>
<keyword evidence="1" id="KW-1133">Transmembrane helix</keyword>
<gene>
    <name evidence="2" type="ORF">ME9_00071</name>
</gene>
<name>A0A9P2S327_BARTA</name>
<feature type="transmembrane region" description="Helical" evidence="1">
    <location>
        <begin position="6"/>
        <end position="34"/>
    </location>
</feature>
<keyword evidence="3" id="KW-1185">Reference proteome</keyword>
<evidence type="ECO:0000313" key="2">
    <source>
        <dbReference type="EMBL" id="EJF97805.1"/>
    </source>
</evidence>
<dbReference type="AlphaFoldDB" id="A0A9P2S327"/>
<evidence type="ECO:0000313" key="3">
    <source>
        <dbReference type="Proteomes" id="UP000002648"/>
    </source>
</evidence>
<protein>
    <submittedName>
        <fullName evidence="2">Uncharacterized protein</fullName>
    </submittedName>
</protein>
<dbReference type="Proteomes" id="UP000002648">
    <property type="component" value="Unassembled WGS sequence"/>
</dbReference>
<reference evidence="2 3" key="1">
    <citation type="submission" date="2012-03" db="EMBL/GenBank/DDBJ databases">
        <title>The Genome Sequence of Bartonella taylorii 8TBB.</title>
        <authorList>
            <consortium name="The Broad Institute Genome Sequencing Platform"/>
            <consortium name="The Broad Institute Genome Sequencing Center for Infectious Disease"/>
            <person name="Feldgarden M."/>
            <person name="Kirby J."/>
            <person name="Kosoy M."/>
            <person name="Birtles R."/>
            <person name="Probert W.S."/>
            <person name="Chiaraviglio L."/>
            <person name="Young S.K."/>
            <person name="Zeng Q."/>
            <person name="Gargeya S."/>
            <person name="Fitzgerald M."/>
            <person name="Haas B."/>
            <person name="Abouelleil A."/>
            <person name="Alvarado L."/>
            <person name="Arachchi H.M."/>
            <person name="Berlin A."/>
            <person name="Chapman S.B."/>
            <person name="Gearin G."/>
            <person name="Goldberg J."/>
            <person name="Griggs A."/>
            <person name="Gujja S."/>
            <person name="Hansen M."/>
            <person name="Heiman D."/>
            <person name="Howarth C."/>
            <person name="Larimer J."/>
            <person name="Lui A."/>
            <person name="MacDonald P.J.P."/>
            <person name="McCowen C."/>
            <person name="Montmayeur A."/>
            <person name="Murphy C."/>
            <person name="Neiman D."/>
            <person name="Pearson M."/>
            <person name="Priest M."/>
            <person name="Roberts A."/>
            <person name="Saif S."/>
            <person name="Shea T."/>
            <person name="Sisk P."/>
            <person name="Stolte C."/>
            <person name="Sykes S."/>
            <person name="Wortman J."/>
            <person name="Nusbaum C."/>
            <person name="Birren B."/>
        </authorList>
    </citation>
    <scope>NUCLEOTIDE SEQUENCE [LARGE SCALE GENOMIC DNA]</scope>
    <source>
        <strain evidence="2 3">8TBB</strain>
    </source>
</reference>
<dbReference type="EMBL" id="AIMD01000003">
    <property type="protein sequence ID" value="EJF97805.1"/>
    <property type="molecule type" value="Genomic_DNA"/>
</dbReference>
<proteinExistence type="predicted"/>
<evidence type="ECO:0000256" key="1">
    <source>
        <dbReference type="SAM" id="Phobius"/>
    </source>
</evidence>
<accession>A0A9P2S327</accession>
<keyword evidence="1" id="KW-0812">Transmembrane</keyword>
<sequence>MILFTILLGILSFFGLIIITLLNSMLIIGIYYFFIKRARVYLSFEKELNEKS</sequence>